<name>A0A2N9HA40_FAGSY</name>
<dbReference type="PANTHER" id="PTHR10775:SF177">
    <property type="entry name" value="TNP2, PARTIAL"/>
    <property type="match status" value="1"/>
</dbReference>
<protein>
    <recommendedName>
        <fullName evidence="4">DUF4218 domain-containing protein</fullName>
    </recommendedName>
</protein>
<reference evidence="3" key="1">
    <citation type="submission" date="2018-02" db="EMBL/GenBank/DDBJ databases">
        <authorList>
            <person name="Cohen D.B."/>
            <person name="Kent A.D."/>
        </authorList>
    </citation>
    <scope>NUCLEOTIDE SEQUENCE</scope>
</reference>
<feature type="domain" description="Reverse transcriptase Ty1/copia-type" evidence="1">
    <location>
        <begin position="56"/>
        <end position="171"/>
    </location>
</feature>
<dbReference type="CDD" id="cd09272">
    <property type="entry name" value="RNase_HI_RT_Ty1"/>
    <property type="match status" value="1"/>
</dbReference>
<organism evidence="3">
    <name type="scientific">Fagus sylvatica</name>
    <name type="common">Beechnut</name>
    <dbReference type="NCBI Taxonomy" id="28930"/>
    <lineage>
        <taxon>Eukaryota</taxon>
        <taxon>Viridiplantae</taxon>
        <taxon>Streptophyta</taxon>
        <taxon>Embryophyta</taxon>
        <taxon>Tracheophyta</taxon>
        <taxon>Spermatophyta</taxon>
        <taxon>Magnoliopsida</taxon>
        <taxon>eudicotyledons</taxon>
        <taxon>Gunneridae</taxon>
        <taxon>Pentapetalae</taxon>
        <taxon>rosids</taxon>
        <taxon>fabids</taxon>
        <taxon>Fagales</taxon>
        <taxon>Fagaceae</taxon>
        <taxon>Fagus</taxon>
    </lineage>
</organism>
<sequence length="1150" mass="133023">MKRLNLVNERLIVPSKRHLAFLSEDDPKTYQEAMKSIDASFWKDAINSELESIMANHTWELVDLPRGCKPIGCKWVFKKKLKADGSIDKFKARLVAKGYTQKEGVDYFDTYSPVTKITTIRILIAIASSHNLLVHQMDVKTAFLNGDLDEEIYMNQPEGFIVSGQEQKVFSRLSRYTHNPSHEHWTALTRLLRYLKGTMDLGLHFAGYPIVLEGYCDANWISDNDETNSTSGYVFTLGGGAVSWKSSKQTCKARSTMESEFVALEMAGTETEWLRTLLVDIPLWTKPATSISLHCDSQAAIGRAKNKLYNGKQRHMRLRHNIVQQLINNGVIALEFVRSEKNLADPLTKGLSRKLYTLDEITYMGVEVEAASYESLANSLKPHEYPGRTQGRNASNLELAKIRMQCVHKIRASQRMLVKMSIDKNWMFIKDRWQQEWQLGMKVFLDMAFEKNYKKWTHHGEEWVNESSNDNSEGVDNETDQERCDDASAYEMINNMIRGENLGNDMVGGANDLNMQDCEEPNDNANRLFRVLRDAEQKFAKKVIRDLRLEYEKIDACVNDCVLYRNEYADLEQCPICMESRWKSVHNNVVNESDETTIGKEKKNKKVPNKILRYFPLTPRLQRLFMTKHVASDMRWHKEGRVNDRVLRHPTDFMAWKRLDELHPWFASNSRNVRLGLASDGFNPFGVMRQSMTFQHMQYCLVGVQKESLHVHAVTRIRALIGSSMDGSNKKNICDSVLGTILDIEGKTKDGLNTRLDLQAMGIRKDLHPLDEVKECKVSGLKTHDCHVIFQRLFPLVIHGLLPKKVCEPLIGLSGFFAELCSKELRVEELDRLNDQIAETICKLEQVFPPSFFDVMMHLPIHLAYEAKVAGPVQYRWMYPIERYLRTLKSDTDEEDDMSIDDEFVGACLDNDEDDDEFLCLYFGWHHHLSDVHKMYPLCLLAHCHFNNKGCHHGQAWFHPKYNLSHHHLNHQGNHPYYNLHTHFPHMLVIQGPSHQILHWSLKGVRGSLKGLKVAKKANESSDGKLSIKFSTKLGGPIDINRRSFVDEVVLQMKQHIRIVGVKKWSQIPLEPKNVLKDKVLERWRLVDDDYARTKILRIAQERYRGWKSTLSATFKAYKDDHEKLLRNRPEELDPEEWEGMIKYFKTDDF</sequence>
<dbReference type="InterPro" id="IPR025452">
    <property type="entry name" value="DUF4218"/>
</dbReference>
<dbReference type="Pfam" id="PF13960">
    <property type="entry name" value="DUF4218"/>
    <property type="match status" value="1"/>
</dbReference>
<evidence type="ECO:0000259" key="2">
    <source>
        <dbReference type="Pfam" id="PF13960"/>
    </source>
</evidence>
<gene>
    <name evidence="3" type="ORF">FSB_LOCUS36667</name>
</gene>
<feature type="domain" description="DUF4218" evidence="2">
    <location>
        <begin position="820"/>
        <end position="893"/>
    </location>
</feature>
<evidence type="ECO:0008006" key="4">
    <source>
        <dbReference type="Google" id="ProtNLM"/>
    </source>
</evidence>
<dbReference type="InterPro" id="IPR013103">
    <property type="entry name" value="RVT_2"/>
</dbReference>
<dbReference type="EMBL" id="OIVN01003101">
    <property type="protein sequence ID" value="SPD08785.1"/>
    <property type="molecule type" value="Genomic_DNA"/>
</dbReference>
<dbReference type="PANTHER" id="PTHR10775">
    <property type="entry name" value="OS08G0208400 PROTEIN"/>
    <property type="match status" value="1"/>
</dbReference>
<dbReference type="SUPFAM" id="SSF56672">
    <property type="entry name" value="DNA/RNA polymerases"/>
    <property type="match status" value="1"/>
</dbReference>
<dbReference type="AlphaFoldDB" id="A0A2N9HA40"/>
<evidence type="ECO:0000259" key="1">
    <source>
        <dbReference type="Pfam" id="PF07727"/>
    </source>
</evidence>
<accession>A0A2N9HA40</accession>
<proteinExistence type="predicted"/>
<dbReference type="Pfam" id="PF07727">
    <property type="entry name" value="RVT_2"/>
    <property type="match status" value="1"/>
</dbReference>
<dbReference type="InterPro" id="IPR043502">
    <property type="entry name" value="DNA/RNA_pol_sf"/>
</dbReference>
<dbReference type="InterPro" id="IPR004242">
    <property type="entry name" value="Transposase_21"/>
</dbReference>
<evidence type="ECO:0000313" key="3">
    <source>
        <dbReference type="EMBL" id="SPD08785.1"/>
    </source>
</evidence>
<dbReference type="Pfam" id="PF02992">
    <property type="entry name" value="Transposase_21"/>
    <property type="match status" value="1"/>
</dbReference>